<feature type="non-terminal residue" evidence="2">
    <location>
        <position position="1"/>
    </location>
</feature>
<feature type="region of interest" description="Disordered" evidence="1">
    <location>
        <begin position="1"/>
        <end position="24"/>
    </location>
</feature>
<comment type="caution">
    <text evidence="2">The sequence shown here is derived from an EMBL/GenBank/DDBJ whole genome shotgun (WGS) entry which is preliminary data.</text>
</comment>
<accession>A0A0F9BK30</accession>
<dbReference type="AlphaFoldDB" id="A0A0F9BK30"/>
<reference evidence="2" key="1">
    <citation type="journal article" date="2015" name="Nature">
        <title>Complex archaea that bridge the gap between prokaryotes and eukaryotes.</title>
        <authorList>
            <person name="Spang A."/>
            <person name="Saw J.H."/>
            <person name="Jorgensen S.L."/>
            <person name="Zaremba-Niedzwiedzka K."/>
            <person name="Martijn J."/>
            <person name="Lind A.E."/>
            <person name="van Eijk R."/>
            <person name="Schleper C."/>
            <person name="Guy L."/>
            <person name="Ettema T.J."/>
        </authorList>
    </citation>
    <scope>NUCLEOTIDE SEQUENCE</scope>
</reference>
<proteinExistence type="predicted"/>
<evidence type="ECO:0000256" key="1">
    <source>
        <dbReference type="SAM" id="MobiDB-lite"/>
    </source>
</evidence>
<name>A0A0F9BK30_9ZZZZ</name>
<protein>
    <submittedName>
        <fullName evidence="2">Uncharacterized protein</fullName>
    </submittedName>
</protein>
<gene>
    <name evidence="2" type="ORF">LCGC14_2780110</name>
</gene>
<organism evidence="2">
    <name type="scientific">marine sediment metagenome</name>
    <dbReference type="NCBI Taxonomy" id="412755"/>
    <lineage>
        <taxon>unclassified sequences</taxon>
        <taxon>metagenomes</taxon>
        <taxon>ecological metagenomes</taxon>
    </lineage>
</organism>
<dbReference type="EMBL" id="LAZR01051626">
    <property type="protein sequence ID" value="KKK84761.1"/>
    <property type="molecule type" value="Genomic_DNA"/>
</dbReference>
<sequence>CQKLASFNSGARRGEPTLGRFEVRPSETNPNRAIIDFVVAYN</sequence>
<evidence type="ECO:0000313" key="2">
    <source>
        <dbReference type="EMBL" id="KKK84761.1"/>
    </source>
</evidence>